<dbReference type="InterPro" id="IPR012340">
    <property type="entry name" value="NA-bd_OB-fold"/>
</dbReference>
<evidence type="ECO:0000313" key="4">
    <source>
        <dbReference type="EMBL" id="PFX28421.1"/>
    </source>
</evidence>
<organism evidence="4 5">
    <name type="scientific">Stylophora pistillata</name>
    <name type="common">Smooth cauliflower coral</name>
    <dbReference type="NCBI Taxonomy" id="50429"/>
    <lineage>
        <taxon>Eukaryota</taxon>
        <taxon>Metazoa</taxon>
        <taxon>Cnidaria</taxon>
        <taxon>Anthozoa</taxon>
        <taxon>Hexacorallia</taxon>
        <taxon>Scleractinia</taxon>
        <taxon>Astrocoeniina</taxon>
        <taxon>Pocilloporidae</taxon>
        <taxon>Stylophora</taxon>
    </lineage>
</organism>
<proteinExistence type="inferred from homology"/>
<evidence type="ECO:0000256" key="2">
    <source>
        <dbReference type="ARBA" id="ARBA00009761"/>
    </source>
</evidence>
<dbReference type="GO" id="GO:0000724">
    <property type="term" value="P:double-strand break repair via homologous recombination"/>
    <property type="evidence" value="ECO:0007669"/>
    <property type="project" value="TreeGrafter"/>
</dbReference>
<dbReference type="Gene3D" id="2.40.50.140">
    <property type="entry name" value="Nucleic acid-binding proteins"/>
    <property type="match status" value="1"/>
</dbReference>
<dbReference type="GO" id="GO:0003697">
    <property type="term" value="F:single-stranded DNA binding"/>
    <property type="evidence" value="ECO:0007669"/>
    <property type="project" value="TreeGrafter"/>
</dbReference>
<dbReference type="PANTHER" id="PTHR15114">
    <property type="entry name" value="REPLICATION PROTEIN A3"/>
    <property type="match status" value="1"/>
</dbReference>
<dbReference type="FunFam" id="2.40.50.140:FF:000395">
    <property type="entry name" value="Replication protein A3"/>
    <property type="match status" value="1"/>
</dbReference>
<dbReference type="GO" id="GO:0003684">
    <property type="term" value="F:damaged DNA binding"/>
    <property type="evidence" value="ECO:0007669"/>
    <property type="project" value="TreeGrafter"/>
</dbReference>
<evidence type="ECO:0000256" key="1">
    <source>
        <dbReference type="ARBA" id="ARBA00004123"/>
    </source>
</evidence>
<dbReference type="GO" id="GO:0005662">
    <property type="term" value="C:DNA replication factor A complex"/>
    <property type="evidence" value="ECO:0007669"/>
    <property type="project" value="TreeGrafter"/>
</dbReference>
<comment type="subcellular location">
    <subcellularLocation>
        <location evidence="1">Nucleus</location>
    </subcellularLocation>
</comment>
<accession>A0A2B4SEY4</accession>
<gene>
    <name evidence="4" type="primary">Rpa3</name>
    <name evidence="4" type="ORF">AWC38_SpisGene6840</name>
</gene>
<evidence type="ECO:0000313" key="5">
    <source>
        <dbReference type="Proteomes" id="UP000225706"/>
    </source>
</evidence>
<keyword evidence="3" id="KW-0539">Nucleus</keyword>
<comment type="caution">
    <text evidence="4">The sequence shown here is derived from an EMBL/GenBank/DDBJ whole genome shotgun (WGS) entry which is preliminary data.</text>
</comment>
<dbReference type="GO" id="GO:0006284">
    <property type="term" value="P:base-excision repair"/>
    <property type="evidence" value="ECO:0007669"/>
    <property type="project" value="TreeGrafter"/>
</dbReference>
<dbReference type="STRING" id="50429.A0A2B4SEY4"/>
<dbReference type="GO" id="GO:0006260">
    <property type="term" value="P:DNA replication"/>
    <property type="evidence" value="ECO:0007669"/>
    <property type="project" value="InterPro"/>
</dbReference>
<name>A0A2B4SEY4_STYPI</name>
<dbReference type="OrthoDB" id="188186at2759"/>
<dbReference type="GO" id="GO:0035861">
    <property type="term" value="C:site of double-strand break"/>
    <property type="evidence" value="ECO:0007669"/>
    <property type="project" value="TreeGrafter"/>
</dbReference>
<dbReference type="GO" id="GO:0006298">
    <property type="term" value="P:mismatch repair"/>
    <property type="evidence" value="ECO:0007669"/>
    <property type="project" value="TreeGrafter"/>
</dbReference>
<dbReference type="CDD" id="cd04479">
    <property type="entry name" value="RPA3"/>
    <property type="match status" value="1"/>
</dbReference>
<dbReference type="Proteomes" id="UP000225706">
    <property type="component" value="Unassembled WGS sequence"/>
</dbReference>
<comment type="similarity">
    <text evidence="2">Belongs to the replication factor A protein 3 family.</text>
</comment>
<protein>
    <submittedName>
        <fullName evidence="4">Replication protein A 14 kDa subunit</fullName>
    </submittedName>
</protein>
<dbReference type="PANTHER" id="PTHR15114:SF1">
    <property type="entry name" value="REPLICATION PROTEIN A 14 KDA SUBUNIT"/>
    <property type="match status" value="1"/>
</dbReference>
<reference evidence="5" key="1">
    <citation type="journal article" date="2017" name="bioRxiv">
        <title>Comparative analysis of the genomes of Stylophora pistillata and Acropora digitifera provides evidence for extensive differences between species of corals.</title>
        <authorList>
            <person name="Voolstra C.R."/>
            <person name="Li Y."/>
            <person name="Liew Y.J."/>
            <person name="Baumgarten S."/>
            <person name="Zoccola D."/>
            <person name="Flot J.-F."/>
            <person name="Tambutte S."/>
            <person name="Allemand D."/>
            <person name="Aranda M."/>
        </authorList>
    </citation>
    <scope>NUCLEOTIDE SEQUENCE [LARGE SCALE GENOMIC DNA]</scope>
</reference>
<dbReference type="EMBL" id="LSMT01000083">
    <property type="protein sequence ID" value="PFX28421.1"/>
    <property type="molecule type" value="Genomic_DNA"/>
</dbReference>
<keyword evidence="5" id="KW-1185">Reference proteome</keyword>
<dbReference type="AlphaFoldDB" id="A0A2B4SEY4"/>
<dbReference type="GO" id="GO:0006289">
    <property type="term" value="P:nucleotide-excision repair"/>
    <property type="evidence" value="ECO:0007669"/>
    <property type="project" value="TreeGrafter"/>
</dbReference>
<evidence type="ECO:0000256" key="3">
    <source>
        <dbReference type="ARBA" id="ARBA00023242"/>
    </source>
</evidence>
<dbReference type="SUPFAM" id="SSF50249">
    <property type="entry name" value="Nucleic acid-binding proteins"/>
    <property type="match status" value="1"/>
</dbReference>
<dbReference type="InterPro" id="IPR013970">
    <property type="entry name" value="Rfa2"/>
</dbReference>
<dbReference type="Pfam" id="PF08661">
    <property type="entry name" value="Rep_fac-A_3"/>
    <property type="match status" value="1"/>
</dbReference>
<sequence>MEAPRVNASMLSQYSGKIVCLVGNVTEISSNGAELNLVACDHKVVKVTLDVPLDEKVQGAVEVVGRVERNCSLSGQRIILYSSDFDLEAYSQAVSLAADFPEIFGSTQLNGFGH</sequence>